<protein>
    <submittedName>
        <fullName evidence="1">Uncharacterized protein</fullName>
    </submittedName>
</protein>
<gene>
    <name evidence="1" type="ORF">BDV25DRAFT_135418</name>
</gene>
<dbReference type="Proteomes" id="UP000325780">
    <property type="component" value="Unassembled WGS sequence"/>
</dbReference>
<accession>A0A5N6U859</accession>
<keyword evidence="2" id="KW-1185">Reference proteome</keyword>
<name>A0A5N6U859_ASPAV</name>
<dbReference type="AlphaFoldDB" id="A0A5N6U859"/>
<dbReference type="EMBL" id="ML742026">
    <property type="protein sequence ID" value="KAE8154776.1"/>
    <property type="molecule type" value="Genomic_DNA"/>
</dbReference>
<evidence type="ECO:0000313" key="2">
    <source>
        <dbReference type="Proteomes" id="UP000325780"/>
    </source>
</evidence>
<organism evidence="1 2">
    <name type="scientific">Aspergillus avenaceus</name>
    <dbReference type="NCBI Taxonomy" id="36643"/>
    <lineage>
        <taxon>Eukaryota</taxon>
        <taxon>Fungi</taxon>
        <taxon>Dikarya</taxon>
        <taxon>Ascomycota</taxon>
        <taxon>Pezizomycotina</taxon>
        <taxon>Eurotiomycetes</taxon>
        <taxon>Eurotiomycetidae</taxon>
        <taxon>Eurotiales</taxon>
        <taxon>Aspergillaceae</taxon>
        <taxon>Aspergillus</taxon>
        <taxon>Aspergillus subgen. Circumdati</taxon>
    </lineage>
</organism>
<reference evidence="1 2" key="1">
    <citation type="submission" date="2019-04" db="EMBL/GenBank/DDBJ databases">
        <title>Friends and foes A comparative genomics study of 23 Aspergillus species from section Flavi.</title>
        <authorList>
            <consortium name="DOE Joint Genome Institute"/>
            <person name="Kjaerbolling I."/>
            <person name="Vesth T."/>
            <person name="Frisvad J.C."/>
            <person name="Nybo J.L."/>
            <person name="Theobald S."/>
            <person name="Kildgaard S."/>
            <person name="Isbrandt T."/>
            <person name="Kuo A."/>
            <person name="Sato A."/>
            <person name="Lyhne E.K."/>
            <person name="Kogle M.E."/>
            <person name="Wiebenga A."/>
            <person name="Kun R.S."/>
            <person name="Lubbers R.J."/>
            <person name="Makela M.R."/>
            <person name="Barry K."/>
            <person name="Chovatia M."/>
            <person name="Clum A."/>
            <person name="Daum C."/>
            <person name="Haridas S."/>
            <person name="He G."/>
            <person name="LaButti K."/>
            <person name="Lipzen A."/>
            <person name="Mondo S."/>
            <person name="Riley R."/>
            <person name="Salamov A."/>
            <person name="Simmons B.A."/>
            <person name="Magnuson J.K."/>
            <person name="Henrissat B."/>
            <person name="Mortensen U.H."/>
            <person name="Larsen T.O."/>
            <person name="Devries R.P."/>
            <person name="Grigoriev I.V."/>
            <person name="Machida M."/>
            <person name="Baker S.E."/>
            <person name="Andersen M.R."/>
        </authorList>
    </citation>
    <scope>NUCLEOTIDE SEQUENCE [LARGE SCALE GENOMIC DNA]</scope>
    <source>
        <strain evidence="1 2">IBT 18842</strain>
    </source>
</reference>
<proteinExistence type="predicted"/>
<sequence length="165" mass="17530">MTGEIDLEIFRSISWSTSWSLRPCCPRTSLSPTGGALTFLSPTSLASTGGALTSLDLTSLSPTGGPAHVGSRSVGRHYYPLWVTVTNWSMGSTSSPRPHRRQLINGVVPGAPLDLTVVNGSTWLPQGVEPRPHVTFTTTPFLTSLSSTGECSTPTSRDVYQLVGL</sequence>
<evidence type="ECO:0000313" key="1">
    <source>
        <dbReference type="EMBL" id="KAE8154776.1"/>
    </source>
</evidence>